<dbReference type="AlphaFoldDB" id="Q2W752"/>
<dbReference type="Pfam" id="PF19263">
    <property type="entry name" value="DUF5906"/>
    <property type="match status" value="1"/>
</dbReference>
<sequence>MNKVVAFPGKGEARSKKEKRGGGGGGGAPPGERDALEAKVAEINTSHAFVLQGGRSFVLRELIHPTLHQPTQEFLTTTAFKDLFGIDRFYDAEQDRYTGLGHLWLKHKARRGYFGVTFNPEGAPDGWYNLWRGFTIEPAPATEDYRHHCRQFPTLTDHVLSNVAGGDKALAKWIWAWFAHMIQRPIERIGVALVLRGRQGSGKSALGDAVGMLLGPHYTLIDDPRHLVGNFNAHLASCLFLQADEAVWAGDKGAAGRLRSLITSSRTLQERKNIDAEQVRNLVRLLMTSEEDWVVPASKEERRFAVIDIGTGRMQDRAYFTALFSELKNGGLPHLLRFLMDFPLEEVSLNQLPRTEALFEQKAANFDTETEWWYNCLQQGAILSGHRKWAHEVPSAGLYASYLSFAERTKARRPFSNARLGIKLRQLIPLEYGFKPGKIKVEVDDVLPDGSRIPGRNGDGTPKTEWVNGYQMPGLTACRQHFCAMVRHDIKWPDDDVSGAPDCEKADSDAPF</sequence>
<reference evidence="3 4" key="1">
    <citation type="journal article" date="2005" name="DNA Res.">
        <title>Complete genome sequence of the facultative anaerobic magnetotactic bacterium Magnetospirillum sp. strain AMB-1.</title>
        <authorList>
            <person name="Matsunaga T."/>
            <person name="Okamura Y."/>
            <person name="Fukuda Y."/>
            <person name="Wahyudi A.T."/>
            <person name="Murase Y."/>
            <person name="Takeyama H."/>
        </authorList>
    </citation>
    <scope>NUCLEOTIDE SEQUENCE [LARGE SCALE GENOMIC DNA]</scope>
    <source>
        <strain evidence="4">ATCC 700264 / AMB-1</strain>
    </source>
</reference>
<dbReference type="InterPro" id="IPR027417">
    <property type="entry name" value="P-loop_NTPase"/>
</dbReference>
<dbReference type="RefSeq" id="WP_011383929.1">
    <property type="nucleotide sequence ID" value="NC_007626.1"/>
</dbReference>
<dbReference type="InterPro" id="IPR045455">
    <property type="entry name" value="NrS-1_pol-like_helicase"/>
</dbReference>
<keyword evidence="4" id="KW-1185">Reference proteome</keyword>
<gene>
    <name evidence="3" type="ordered locus">amb1519</name>
</gene>
<dbReference type="EMBL" id="AP007255">
    <property type="protein sequence ID" value="BAE50323.1"/>
    <property type="molecule type" value="Genomic_DNA"/>
</dbReference>
<name>Q2W752_PARM1</name>
<dbReference type="KEGG" id="mag:amb1519"/>
<evidence type="ECO:0000313" key="3">
    <source>
        <dbReference type="EMBL" id="BAE50323.1"/>
    </source>
</evidence>
<accession>Q2W752</accession>
<evidence type="ECO:0000259" key="2">
    <source>
        <dbReference type="Pfam" id="PF19263"/>
    </source>
</evidence>
<dbReference type="SUPFAM" id="SSF52540">
    <property type="entry name" value="P-loop containing nucleoside triphosphate hydrolases"/>
    <property type="match status" value="1"/>
</dbReference>
<dbReference type="Proteomes" id="UP000007058">
    <property type="component" value="Chromosome"/>
</dbReference>
<feature type="region of interest" description="Disordered" evidence="1">
    <location>
        <begin position="1"/>
        <end position="32"/>
    </location>
</feature>
<protein>
    <recommendedName>
        <fullName evidence="2">NrS-1 polymerase-like helicase domain-containing protein</fullName>
    </recommendedName>
</protein>
<dbReference type="HOGENOM" id="CLU_033797_1_0_5"/>
<feature type="domain" description="NrS-1 polymerase-like helicase" evidence="2">
    <location>
        <begin position="195"/>
        <end position="303"/>
    </location>
</feature>
<dbReference type="OrthoDB" id="8215052at2"/>
<evidence type="ECO:0000313" key="4">
    <source>
        <dbReference type="Proteomes" id="UP000007058"/>
    </source>
</evidence>
<proteinExistence type="predicted"/>
<organism evidence="3 4">
    <name type="scientific">Paramagnetospirillum magneticum (strain ATCC 700264 / AMB-1)</name>
    <name type="common">Magnetospirillum magneticum</name>
    <dbReference type="NCBI Taxonomy" id="342108"/>
    <lineage>
        <taxon>Bacteria</taxon>
        <taxon>Pseudomonadati</taxon>
        <taxon>Pseudomonadota</taxon>
        <taxon>Alphaproteobacteria</taxon>
        <taxon>Rhodospirillales</taxon>
        <taxon>Magnetospirillaceae</taxon>
        <taxon>Paramagnetospirillum</taxon>
    </lineage>
</organism>
<evidence type="ECO:0000256" key="1">
    <source>
        <dbReference type="SAM" id="MobiDB-lite"/>
    </source>
</evidence>
<dbReference type="STRING" id="342108.amb1519"/>